<organism evidence="1 2">
    <name type="scientific">Lacibacter sediminis</name>
    <dbReference type="NCBI Taxonomy" id="2760713"/>
    <lineage>
        <taxon>Bacteria</taxon>
        <taxon>Pseudomonadati</taxon>
        <taxon>Bacteroidota</taxon>
        <taxon>Chitinophagia</taxon>
        <taxon>Chitinophagales</taxon>
        <taxon>Chitinophagaceae</taxon>
        <taxon>Lacibacter</taxon>
    </lineage>
</organism>
<proteinExistence type="predicted"/>
<dbReference type="Gene3D" id="3.10.450.50">
    <property type="match status" value="1"/>
</dbReference>
<evidence type="ECO:0000313" key="1">
    <source>
        <dbReference type="EMBL" id="QNA44775.1"/>
    </source>
</evidence>
<reference evidence="2" key="1">
    <citation type="submission" date="2020-08" db="EMBL/GenBank/DDBJ databases">
        <title>Lacibacter sp. S13-6-6 genome sequencing.</title>
        <authorList>
            <person name="Jin L."/>
        </authorList>
    </citation>
    <scope>NUCLEOTIDE SEQUENCE [LARGE SCALE GENOMIC DNA]</scope>
    <source>
        <strain evidence="2">S13-6-6</strain>
    </source>
</reference>
<keyword evidence="2" id="KW-1185">Reference proteome</keyword>
<dbReference type="PANTHER" id="PTHR38436:SF1">
    <property type="entry name" value="ESTER CYCLASE"/>
    <property type="match status" value="1"/>
</dbReference>
<dbReference type="EMBL" id="CP060007">
    <property type="protein sequence ID" value="QNA44775.1"/>
    <property type="molecule type" value="Genomic_DNA"/>
</dbReference>
<dbReference type="GO" id="GO:0030638">
    <property type="term" value="P:polyketide metabolic process"/>
    <property type="evidence" value="ECO:0007669"/>
    <property type="project" value="InterPro"/>
</dbReference>
<dbReference type="Proteomes" id="UP000515344">
    <property type="component" value="Chromosome"/>
</dbReference>
<dbReference type="Pfam" id="PF07366">
    <property type="entry name" value="SnoaL"/>
    <property type="match status" value="1"/>
</dbReference>
<dbReference type="SUPFAM" id="SSF54427">
    <property type="entry name" value="NTF2-like"/>
    <property type="match status" value="1"/>
</dbReference>
<sequence>MKQINIKSLRGAIIIIVSFIVLQSCQQQSTSAENSSTDNVYSLKKIALQLVSSNDTIASHLKTFDELDFDVFSNQKWDRLKESHAKDIKVYWPDGSVVAGIDTHIEDLKKLFVHAPDTRIKEHPIKFGSGNYTLVTGVFEGTFTKPMPIGNGKFIQPTGKVFKMPMATVGIWENGVMKEEHLFWDNQTYAKQIGLQ</sequence>
<dbReference type="PROSITE" id="PS51257">
    <property type="entry name" value="PROKAR_LIPOPROTEIN"/>
    <property type="match status" value="1"/>
</dbReference>
<dbReference type="PANTHER" id="PTHR38436">
    <property type="entry name" value="POLYKETIDE CYCLASE SNOAL-LIKE DOMAIN"/>
    <property type="match status" value="1"/>
</dbReference>
<dbReference type="InterPro" id="IPR009959">
    <property type="entry name" value="Cyclase_SnoaL-like"/>
</dbReference>
<dbReference type="KEGG" id="lacs:H4075_00840"/>
<name>A0A7G5XH22_9BACT</name>
<gene>
    <name evidence="1" type="ORF">H4075_00840</name>
</gene>
<dbReference type="AlphaFoldDB" id="A0A7G5XH22"/>
<accession>A0A7G5XH22</accession>
<dbReference type="InterPro" id="IPR032710">
    <property type="entry name" value="NTF2-like_dom_sf"/>
</dbReference>
<evidence type="ECO:0000313" key="2">
    <source>
        <dbReference type="Proteomes" id="UP000515344"/>
    </source>
</evidence>
<dbReference type="RefSeq" id="WP_182803254.1">
    <property type="nucleotide sequence ID" value="NZ_CP060007.1"/>
</dbReference>
<protein>
    <submittedName>
        <fullName evidence="1">Ester cyclase</fullName>
    </submittedName>
</protein>